<dbReference type="EC" id="2.3.1.-" evidence="7"/>
<evidence type="ECO:0000256" key="4">
    <source>
        <dbReference type="ARBA" id="ARBA00022679"/>
    </source>
</evidence>
<dbReference type="InterPro" id="IPR000089">
    <property type="entry name" value="Biotin_lipoyl"/>
</dbReference>
<dbReference type="Pfam" id="PF00364">
    <property type="entry name" value="Biotin_lipoyl"/>
    <property type="match status" value="1"/>
</dbReference>
<reference evidence="11" key="1">
    <citation type="submission" date="2021-03" db="EMBL/GenBank/DDBJ databases">
        <title>Acanthopleuribacteraceae sp. M133.</title>
        <authorList>
            <person name="Wang G."/>
        </authorList>
    </citation>
    <scope>NUCLEOTIDE SEQUENCE</scope>
    <source>
        <strain evidence="11">M133</strain>
    </source>
</reference>
<evidence type="ECO:0000256" key="7">
    <source>
        <dbReference type="RuleBase" id="RU003423"/>
    </source>
</evidence>
<evidence type="ECO:0000256" key="8">
    <source>
        <dbReference type="SAM" id="MobiDB-lite"/>
    </source>
</evidence>
<dbReference type="GO" id="GO:0016407">
    <property type="term" value="F:acetyltransferase activity"/>
    <property type="evidence" value="ECO:0007669"/>
    <property type="project" value="TreeGrafter"/>
</dbReference>
<evidence type="ECO:0000256" key="6">
    <source>
        <dbReference type="ARBA" id="ARBA00023315"/>
    </source>
</evidence>
<evidence type="ECO:0000256" key="2">
    <source>
        <dbReference type="ARBA" id="ARBA00007317"/>
    </source>
</evidence>
<keyword evidence="6 7" id="KW-0012">Acyltransferase</keyword>
<dbReference type="Pfam" id="PF02817">
    <property type="entry name" value="E3_binding"/>
    <property type="match status" value="1"/>
</dbReference>
<evidence type="ECO:0000256" key="1">
    <source>
        <dbReference type="ARBA" id="ARBA00001938"/>
    </source>
</evidence>
<dbReference type="Gene3D" id="4.10.320.10">
    <property type="entry name" value="E3-binding domain"/>
    <property type="match status" value="1"/>
</dbReference>
<keyword evidence="12" id="KW-1185">Reference proteome</keyword>
<dbReference type="PROSITE" id="PS50968">
    <property type="entry name" value="BIOTINYL_LIPOYL"/>
    <property type="match status" value="1"/>
</dbReference>
<evidence type="ECO:0000256" key="5">
    <source>
        <dbReference type="ARBA" id="ARBA00022823"/>
    </source>
</evidence>
<dbReference type="PANTHER" id="PTHR43178">
    <property type="entry name" value="DIHYDROLIPOAMIDE ACETYLTRANSFERASE COMPONENT OF PYRUVATE DEHYDROGENASE COMPLEX"/>
    <property type="match status" value="1"/>
</dbReference>
<feature type="compositionally biased region" description="Low complexity" evidence="8">
    <location>
        <begin position="87"/>
        <end position="99"/>
    </location>
</feature>
<dbReference type="GO" id="GO:0031405">
    <property type="term" value="F:lipoic acid binding"/>
    <property type="evidence" value="ECO:0007669"/>
    <property type="project" value="TreeGrafter"/>
</dbReference>
<organism evidence="11 12">
    <name type="scientific">Sulfidibacter corallicola</name>
    <dbReference type="NCBI Taxonomy" id="2818388"/>
    <lineage>
        <taxon>Bacteria</taxon>
        <taxon>Pseudomonadati</taxon>
        <taxon>Acidobacteriota</taxon>
        <taxon>Holophagae</taxon>
        <taxon>Acanthopleuribacterales</taxon>
        <taxon>Acanthopleuribacteraceae</taxon>
        <taxon>Sulfidibacter</taxon>
    </lineage>
</organism>
<dbReference type="Gene3D" id="3.30.559.10">
    <property type="entry name" value="Chloramphenicol acetyltransferase-like domain"/>
    <property type="match status" value="1"/>
</dbReference>
<keyword evidence="5 7" id="KW-0450">Lipoyl</keyword>
<gene>
    <name evidence="11" type="ORF">J3U87_14440</name>
</gene>
<evidence type="ECO:0000313" key="12">
    <source>
        <dbReference type="Proteomes" id="UP000663929"/>
    </source>
</evidence>
<protein>
    <recommendedName>
        <fullName evidence="7">Dihydrolipoamide acetyltransferase component of pyruvate dehydrogenase complex</fullName>
        <ecNumber evidence="7">2.3.1.-</ecNumber>
    </recommendedName>
</protein>
<evidence type="ECO:0000259" key="10">
    <source>
        <dbReference type="PROSITE" id="PS51826"/>
    </source>
</evidence>
<feature type="region of interest" description="Disordered" evidence="8">
    <location>
        <begin position="80"/>
        <end position="144"/>
    </location>
</feature>
<dbReference type="Pfam" id="PF00198">
    <property type="entry name" value="2-oxoacid_dh"/>
    <property type="match status" value="1"/>
</dbReference>
<dbReference type="InterPro" id="IPR036625">
    <property type="entry name" value="E3-bd_dom_sf"/>
</dbReference>
<dbReference type="InterPro" id="IPR050743">
    <property type="entry name" value="2-oxoacid_DH_E2_comp"/>
</dbReference>
<evidence type="ECO:0000313" key="11">
    <source>
        <dbReference type="EMBL" id="QTD53649.1"/>
    </source>
</evidence>
<dbReference type="InterPro" id="IPR001078">
    <property type="entry name" value="2-oxoacid_DH_actylTfrase"/>
</dbReference>
<dbReference type="SUPFAM" id="SSF51230">
    <property type="entry name" value="Single hybrid motif"/>
    <property type="match status" value="1"/>
</dbReference>
<dbReference type="CDD" id="cd06849">
    <property type="entry name" value="lipoyl_domain"/>
    <property type="match status" value="1"/>
</dbReference>
<comment type="subunit">
    <text evidence="3">Forms a 24-polypeptide structural core with octahedral symmetry.</text>
</comment>
<feature type="domain" description="Lipoyl-binding" evidence="9">
    <location>
        <begin position="1"/>
        <end position="76"/>
    </location>
</feature>
<dbReference type="InterPro" id="IPR011053">
    <property type="entry name" value="Single_hybrid_motif"/>
</dbReference>
<dbReference type="KEGG" id="scor:J3U87_14440"/>
<dbReference type="EMBL" id="CP071793">
    <property type="protein sequence ID" value="QTD53649.1"/>
    <property type="molecule type" value="Genomic_DNA"/>
</dbReference>
<evidence type="ECO:0000259" key="9">
    <source>
        <dbReference type="PROSITE" id="PS50968"/>
    </source>
</evidence>
<comment type="similarity">
    <text evidence="2 7">Belongs to the 2-oxoacid dehydrogenase family.</text>
</comment>
<comment type="cofactor">
    <cofactor evidence="1 7">
        <name>(R)-lipoate</name>
        <dbReference type="ChEBI" id="CHEBI:83088"/>
    </cofactor>
</comment>
<dbReference type="InterPro" id="IPR004167">
    <property type="entry name" value="PSBD"/>
</dbReference>
<dbReference type="SUPFAM" id="SSF52777">
    <property type="entry name" value="CoA-dependent acyltransferases"/>
    <property type="match status" value="1"/>
</dbReference>
<dbReference type="InterPro" id="IPR023213">
    <property type="entry name" value="CAT-like_dom_sf"/>
</dbReference>
<sequence length="406" mass="42822">MFEVTMPSLGADMEEGTLIDWLVEVGDSVEKGEAIAEVDTQKSALEIEAWSAGIVRKLLVEPGETVAVGTPIALFSAEDEAAEELPAEQPASTATATASVQADEPPAPEPTVSQTADADAAPTIQTQSQPTGKPGRARVSPAARKLAGERGIDLTGLKGSGPGGAITLADVEQAGEPRASDTPSEMRQAIAATMSRANRDIPHYYLGTQISLQHATIWLESTNATLPMAQRIVMPTLLIKAVALALEKFPEMNGFYVDDGFRQGSGIHVGVAVSLRTGGLVAPAIHDANRLSLERLNQALTDLVARSRGGGLKRAEFADPTITITNLGDQGVDTVFGVIYPPQVALVSFGNIAVRPLVQDGELRALPCVYAGLSADHRVTDGRRGAMFLNKIKSLLQKPEKLARIP</sequence>
<feature type="domain" description="Peripheral subunit-binding (PSBD)" evidence="10">
    <location>
        <begin position="138"/>
        <end position="175"/>
    </location>
</feature>
<accession>A0A8A4TUL9</accession>
<proteinExistence type="inferred from homology"/>
<dbReference type="Proteomes" id="UP000663929">
    <property type="component" value="Chromosome"/>
</dbReference>
<dbReference type="SUPFAM" id="SSF47005">
    <property type="entry name" value="Peripheral subunit-binding domain of 2-oxo acid dehydrogenase complex"/>
    <property type="match status" value="1"/>
</dbReference>
<name>A0A8A4TUL9_SULCO</name>
<dbReference type="Gene3D" id="2.40.50.100">
    <property type="match status" value="1"/>
</dbReference>
<keyword evidence="4 7" id="KW-0808">Transferase</keyword>
<dbReference type="RefSeq" id="WP_237383751.1">
    <property type="nucleotide sequence ID" value="NZ_CP071793.1"/>
</dbReference>
<evidence type="ECO:0000256" key="3">
    <source>
        <dbReference type="ARBA" id="ARBA00011484"/>
    </source>
</evidence>
<dbReference type="AlphaFoldDB" id="A0A8A4TUL9"/>
<dbReference type="PANTHER" id="PTHR43178:SF5">
    <property type="entry name" value="LIPOAMIDE ACYLTRANSFERASE COMPONENT OF BRANCHED-CHAIN ALPHA-KETO ACID DEHYDROGENASE COMPLEX, MITOCHONDRIAL"/>
    <property type="match status" value="1"/>
</dbReference>
<dbReference type="GO" id="GO:0005737">
    <property type="term" value="C:cytoplasm"/>
    <property type="evidence" value="ECO:0007669"/>
    <property type="project" value="TreeGrafter"/>
</dbReference>
<dbReference type="PROSITE" id="PS51826">
    <property type="entry name" value="PSBD"/>
    <property type="match status" value="1"/>
</dbReference>